<accession>A0A232M291</accession>
<comment type="caution">
    <text evidence="1">The sequence shown here is derived from an EMBL/GenBank/DDBJ whole genome shotgun (WGS) entry which is preliminary data.</text>
</comment>
<dbReference type="EMBL" id="NPHW01002941">
    <property type="protein sequence ID" value="OXV10434.1"/>
    <property type="molecule type" value="Genomic_DNA"/>
</dbReference>
<reference evidence="1 2" key="1">
    <citation type="journal article" date="2015" name="Environ. Microbiol.">
        <title>Metagenome sequence of Elaphomyces granulatus from sporocarp tissue reveals Ascomycota ectomycorrhizal fingerprints of genome expansion and a Proteobacteria-rich microbiome.</title>
        <authorList>
            <person name="Quandt C.A."/>
            <person name="Kohler A."/>
            <person name="Hesse C.N."/>
            <person name="Sharpton T.J."/>
            <person name="Martin F."/>
            <person name="Spatafora J.W."/>
        </authorList>
    </citation>
    <scope>NUCLEOTIDE SEQUENCE [LARGE SCALE GENOMIC DNA]</scope>
    <source>
        <strain evidence="1 2">OSC145934</strain>
    </source>
</reference>
<keyword evidence="2" id="KW-1185">Reference proteome</keyword>
<dbReference type="Proteomes" id="UP000243515">
    <property type="component" value="Unassembled WGS sequence"/>
</dbReference>
<sequence length="191" mass="22009">MDPINDDLFSVPEPESDLLNAEQELSGLDEDSYLHATHTALEKSTTQVTESRPQPEVLTPLTNARSHPLATYRFEYLNFLPDYPPTHPQGMALVINTRGMNENERNNITADFQYCRKQVHPPKRIYCSYLHTHVLKHKFKCSGLKVCEYLDPALKAVHHEEANSEIFDQVQHINQNLTIVEENPRKRGAFR</sequence>
<protein>
    <submittedName>
        <fullName evidence="1">Uncharacterized protein</fullName>
    </submittedName>
</protein>
<evidence type="ECO:0000313" key="1">
    <source>
        <dbReference type="EMBL" id="OXV10434.1"/>
    </source>
</evidence>
<proteinExistence type="predicted"/>
<dbReference type="OrthoDB" id="4774651at2759"/>
<evidence type="ECO:0000313" key="2">
    <source>
        <dbReference type="Proteomes" id="UP000243515"/>
    </source>
</evidence>
<name>A0A232M291_9EURO</name>
<dbReference type="AlphaFoldDB" id="A0A232M291"/>
<gene>
    <name evidence="1" type="ORF">Egran_01800</name>
</gene>
<organism evidence="1 2">
    <name type="scientific">Elaphomyces granulatus</name>
    <dbReference type="NCBI Taxonomy" id="519963"/>
    <lineage>
        <taxon>Eukaryota</taxon>
        <taxon>Fungi</taxon>
        <taxon>Dikarya</taxon>
        <taxon>Ascomycota</taxon>
        <taxon>Pezizomycotina</taxon>
        <taxon>Eurotiomycetes</taxon>
        <taxon>Eurotiomycetidae</taxon>
        <taxon>Eurotiales</taxon>
        <taxon>Elaphomycetaceae</taxon>
        <taxon>Elaphomyces</taxon>
    </lineage>
</organism>